<dbReference type="Pfam" id="PF01814">
    <property type="entry name" value="Hemerythrin"/>
    <property type="match status" value="1"/>
</dbReference>
<evidence type="ECO:0000313" key="6">
    <source>
        <dbReference type="EMBL" id="MBR9971132.1"/>
    </source>
</evidence>
<accession>A0ABS5I9M9</accession>
<evidence type="ECO:0000256" key="3">
    <source>
        <dbReference type="ARBA" id="ARBA00022723"/>
    </source>
</evidence>
<dbReference type="PANTHER" id="PTHR37164:SF1">
    <property type="entry name" value="BACTERIOHEMERYTHRIN"/>
    <property type="match status" value="1"/>
</dbReference>
<feature type="domain" description="Hemerythrin-like" evidence="5">
    <location>
        <begin position="13"/>
        <end position="130"/>
    </location>
</feature>
<dbReference type="CDD" id="cd12107">
    <property type="entry name" value="Hemerythrin"/>
    <property type="match status" value="1"/>
</dbReference>
<evidence type="ECO:0000256" key="2">
    <source>
        <dbReference type="ARBA" id="ARBA00022621"/>
    </source>
</evidence>
<keyword evidence="4" id="KW-0408">Iron</keyword>
<dbReference type="InterPro" id="IPR012312">
    <property type="entry name" value="Hemerythrin-like"/>
</dbReference>
<evidence type="ECO:0000256" key="1">
    <source>
        <dbReference type="ARBA" id="ARBA00010587"/>
    </source>
</evidence>
<dbReference type="Gene3D" id="1.20.120.50">
    <property type="entry name" value="Hemerythrin-like"/>
    <property type="match status" value="1"/>
</dbReference>
<dbReference type="InterPro" id="IPR035938">
    <property type="entry name" value="Hemerythrin-like_sf"/>
</dbReference>
<dbReference type="RefSeq" id="WP_211546646.1">
    <property type="nucleotide sequence ID" value="NZ_JAGTUF010000003.1"/>
</dbReference>
<dbReference type="NCBIfam" id="TIGR02481">
    <property type="entry name" value="hemeryth_dom"/>
    <property type="match status" value="1"/>
</dbReference>
<comment type="caution">
    <text evidence="6">The sequence shown here is derived from an EMBL/GenBank/DDBJ whole genome shotgun (WGS) entry which is preliminary data.</text>
</comment>
<dbReference type="InterPro" id="IPR050669">
    <property type="entry name" value="Hemerythrin"/>
</dbReference>
<keyword evidence="2" id="KW-0561">Oxygen transport</keyword>
<dbReference type="SUPFAM" id="SSF47188">
    <property type="entry name" value="Hemerythrin-like"/>
    <property type="match status" value="1"/>
</dbReference>
<name>A0ABS5I9M9_9PROT</name>
<keyword evidence="7" id="KW-1185">Reference proteome</keyword>
<proteinExistence type="inferred from homology"/>
<dbReference type="EMBL" id="JAGTUF010000003">
    <property type="protein sequence ID" value="MBR9971132.1"/>
    <property type="molecule type" value="Genomic_DNA"/>
</dbReference>
<gene>
    <name evidence="6" type="ORF">KEC16_05330</name>
</gene>
<dbReference type="Proteomes" id="UP000680714">
    <property type="component" value="Unassembled WGS sequence"/>
</dbReference>
<dbReference type="PANTHER" id="PTHR37164">
    <property type="entry name" value="BACTERIOHEMERYTHRIN"/>
    <property type="match status" value="1"/>
</dbReference>
<dbReference type="InterPro" id="IPR016131">
    <property type="entry name" value="Haemerythrin_Fe_BS"/>
</dbReference>
<organism evidence="6 7">
    <name type="scientific">Magnetospirillum sulfuroxidans</name>
    <dbReference type="NCBI Taxonomy" id="611300"/>
    <lineage>
        <taxon>Bacteria</taxon>
        <taxon>Pseudomonadati</taxon>
        <taxon>Pseudomonadota</taxon>
        <taxon>Alphaproteobacteria</taxon>
        <taxon>Rhodospirillales</taxon>
        <taxon>Rhodospirillaceae</taxon>
        <taxon>Magnetospirillum</taxon>
    </lineage>
</organism>
<sequence length="137" mass="15592">MFIVAWNQDLSVGIDHLDNHHRRLIDLLNQLGAAVSAGNPRDVTGMVLGELIRYVYYHFGEEERMMEAAGYDDLAAHRQSHRIMAEHVRALEVTYDRDPSAVVAAELHAFLSDWLIHHIRSEDARYAPCLCQKTNAP</sequence>
<dbReference type="InterPro" id="IPR012827">
    <property type="entry name" value="Hemerythrin_metal-bd"/>
</dbReference>
<reference evidence="6 7" key="1">
    <citation type="submission" date="2021-04" db="EMBL/GenBank/DDBJ databases">
        <title>Magnetospirillum sulfuroxidans sp. nov., a facultative chemolithoautotrophic sulfur-oxidizing alphaproteobacterium isolated from freshwater sediment and proposals for Paramagetospirillum gen. nov., and Magnetospirillaceae fam. nov.</title>
        <authorList>
            <person name="Koziaeva V."/>
            <person name="Geelhoed J.S."/>
            <person name="Sorokin D.Y."/>
            <person name="Grouzdev D.S."/>
        </authorList>
    </citation>
    <scope>NUCLEOTIDE SEQUENCE [LARGE SCALE GENOMIC DNA]</scope>
    <source>
        <strain evidence="6 7">J10</strain>
    </source>
</reference>
<evidence type="ECO:0000259" key="5">
    <source>
        <dbReference type="Pfam" id="PF01814"/>
    </source>
</evidence>
<evidence type="ECO:0000313" key="7">
    <source>
        <dbReference type="Proteomes" id="UP000680714"/>
    </source>
</evidence>
<dbReference type="NCBIfam" id="NF033749">
    <property type="entry name" value="bact_hemeryth"/>
    <property type="match status" value="1"/>
</dbReference>
<dbReference type="NCBIfam" id="NF002007">
    <property type="entry name" value="PRK00808.1"/>
    <property type="match status" value="1"/>
</dbReference>
<dbReference type="PROSITE" id="PS00550">
    <property type="entry name" value="HEMERYTHRINS"/>
    <property type="match status" value="1"/>
</dbReference>
<evidence type="ECO:0000256" key="4">
    <source>
        <dbReference type="ARBA" id="ARBA00023004"/>
    </source>
</evidence>
<comment type="similarity">
    <text evidence="1">Belongs to the hemerythrin family.</text>
</comment>
<keyword evidence="2" id="KW-0813">Transport</keyword>
<keyword evidence="3" id="KW-0479">Metal-binding</keyword>
<protein>
    <submittedName>
        <fullName evidence="6">Bacteriohemerythrin</fullName>
    </submittedName>
</protein>